<sequence>MYIFYFGALCSVTDLNGLKYNLVLFAALPQPTDACRNFEPTVAKTSLIYTTPDVCFGKVDLDQYPMLAEEYDISLSPTSLDLPTLILLKNGKEISRLPQRITEDLDRIKSKTLRDVKDTWDRLGWDRSMQSIITVFKLESLHKTT</sequence>
<proteinExistence type="predicted"/>
<reference evidence="1" key="1">
    <citation type="submission" date="2021-06" db="EMBL/GenBank/DDBJ databases">
        <authorList>
            <person name="Kallberg Y."/>
            <person name="Tangrot J."/>
            <person name="Rosling A."/>
        </authorList>
    </citation>
    <scope>NUCLEOTIDE SEQUENCE</scope>
    <source>
        <strain evidence="1">MA461A</strain>
    </source>
</reference>
<dbReference type="Proteomes" id="UP000789920">
    <property type="component" value="Unassembled WGS sequence"/>
</dbReference>
<evidence type="ECO:0000313" key="2">
    <source>
        <dbReference type="Proteomes" id="UP000789920"/>
    </source>
</evidence>
<name>A0ACA9LZ98_9GLOM</name>
<dbReference type="EMBL" id="CAJVQC010005218">
    <property type="protein sequence ID" value="CAG8550931.1"/>
    <property type="molecule type" value="Genomic_DNA"/>
</dbReference>
<accession>A0ACA9LZ98</accession>
<organism evidence="1 2">
    <name type="scientific">Racocetra persica</name>
    <dbReference type="NCBI Taxonomy" id="160502"/>
    <lineage>
        <taxon>Eukaryota</taxon>
        <taxon>Fungi</taxon>
        <taxon>Fungi incertae sedis</taxon>
        <taxon>Mucoromycota</taxon>
        <taxon>Glomeromycotina</taxon>
        <taxon>Glomeromycetes</taxon>
        <taxon>Diversisporales</taxon>
        <taxon>Gigasporaceae</taxon>
        <taxon>Racocetra</taxon>
    </lineage>
</organism>
<evidence type="ECO:0000313" key="1">
    <source>
        <dbReference type="EMBL" id="CAG8550931.1"/>
    </source>
</evidence>
<comment type="caution">
    <text evidence="1">The sequence shown here is derived from an EMBL/GenBank/DDBJ whole genome shotgun (WGS) entry which is preliminary data.</text>
</comment>
<keyword evidence="2" id="KW-1185">Reference proteome</keyword>
<gene>
    <name evidence="1" type="ORF">RPERSI_LOCUS3954</name>
</gene>
<protein>
    <submittedName>
        <fullName evidence="1">25528_t:CDS:1</fullName>
    </submittedName>
</protein>